<keyword evidence="3" id="KW-1185">Reference proteome</keyword>
<dbReference type="EMBL" id="BONY01000018">
    <property type="protein sequence ID" value="GIH05376.1"/>
    <property type="molecule type" value="Genomic_DNA"/>
</dbReference>
<reference evidence="2" key="1">
    <citation type="submission" date="2021-01" db="EMBL/GenBank/DDBJ databases">
        <title>Whole genome shotgun sequence of Rhizocola hellebori NBRC 109834.</title>
        <authorList>
            <person name="Komaki H."/>
            <person name="Tamura T."/>
        </authorList>
    </citation>
    <scope>NUCLEOTIDE SEQUENCE</scope>
    <source>
        <strain evidence="2">NBRC 109834</strain>
    </source>
</reference>
<proteinExistence type="predicted"/>
<evidence type="ECO:0000256" key="1">
    <source>
        <dbReference type="SAM" id="MobiDB-lite"/>
    </source>
</evidence>
<dbReference type="Proteomes" id="UP000612899">
    <property type="component" value="Unassembled WGS sequence"/>
</dbReference>
<feature type="region of interest" description="Disordered" evidence="1">
    <location>
        <begin position="1"/>
        <end position="32"/>
    </location>
</feature>
<evidence type="ECO:0000313" key="2">
    <source>
        <dbReference type="EMBL" id="GIH05376.1"/>
    </source>
</evidence>
<name>A0A8J3Q8Z9_9ACTN</name>
<comment type="caution">
    <text evidence="2">The sequence shown here is derived from an EMBL/GenBank/DDBJ whole genome shotgun (WGS) entry which is preliminary data.</text>
</comment>
<organism evidence="2 3">
    <name type="scientific">Rhizocola hellebori</name>
    <dbReference type="NCBI Taxonomy" id="1392758"/>
    <lineage>
        <taxon>Bacteria</taxon>
        <taxon>Bacillati</taxon>
        <taxon>Actinomycetota</taxon>
        <taxon>Actinomycetes</taxon>
        <taxon>Micromonosporales</taxon>
        <taxon>Micromonosporaceae</taxon>
        <taxon>Rhizocola</taxon>
    </lineage>
</organism>
<evidence type="ECO:0000313" key="3">
    <source>
        <dbReference type="Proteomes" id="UP000612899"/>
    </source>
</evidence>
<accession>A0A8J3Q8Z9</accession>
<dbReference type="AlphaFoldDB" id="A0A8J3Q8Z9"/>
<gene>
    <name evidence="2" type="ORF">Rhe02_34430</name>
</gene>
<sequence>MPQAPDENDEQPLETSPAVDGEQPIEASPAANDELSFEAVPGLAALFEIINSGEGAGVGPTGQPGLKIPPHVFVFRPHPKVENWQETDCVPIIFTSPLGQFPRSLKIGVKVGAPRKLASGKMIGPDEAAQDSSFAAEAAATAITKLLDMGAPTGAIQKSFYQFMQELLDNLRKGFRVNDCSGSV</sequence>
<feature type="compositionally biased region" description="Acidic residues" evidence="1">
    <location>
        <begin position="1"/>
        <end position="12"/>
    </location>
</feature>
<protein>
    <submittedName>
        <fullName evidence="2">Uncharacterized protein</fullName>
    </submittedName>
</protein>